<dbReference type="Proteomes" id="UP000515960">
    <property type="component" value="Chromosome"/>
</dbReference>
<feature type="chain" id="PRO_5028915581" description="SLH domain-containing protein" evidence="2">
    <location>
        <begin position="28"/>
        <end position="570"/>
    </location>
</feature>
<dbReference type="EMBL" id="CP060490">
    <property type="protein sequence ID" value="QNL44311.1"/>
    <property type="molecule type" value="Genomic_DNA"/>
</dbReference>
<proteinExistence type="predicted"/>
<evidence type="ECO:0000259" key="3">
    <source>
        <dbReference type="PROSITE" id="PS51272"/>
    </source>
</evidence>
<keyword evidence="1" id="KW-0677">Repeat</keyword>
<dbReference type="AlphaFoldDB" id="A0A7G9B430"/>
<reference evidence="4 5" key="1">
    <citation type="submission" date="2020-08" db="EMBL/GenBank/DDBJ databases">
        <authorList>
            <person name="Liu C."/>
            <person name="Sun Q."/>
        </authorList>
    </citation>
    <scope>NUCLEOTIDE SEQUENCE [LARGE SCALE GENOMIC DNA]</scope>
    <source>
        <strain evidence="4 5">NSJ-62</strain>
    </source>
</reference>
<keyword evidence="2" id="KW-0732">Signal</keyword>
<evidence type="ECO:0000313" key="4">
    <source>
        <dbReference type="EMBL" id="QNL44311.1"/>
    </source>
</evidence>
<sequence length="570" mass="62171">MTHRYNWRRLFCLCLALMLLLTTGAMAAENDASSRQEDLDFLYETLSTYHPNLFANTPESVFLERKAEIEQRLGTVSDVEFAMDLQSLTALAGDSHTSLALGGSLAEQMHFYPMALTWMDGKWYLSAAESSSLLGRQVTAINGRTMDQVVESFRRLLSADNGVKLRRQYRQSCNVAEFYDYVGIAEQGRPLTLTFSDGASLSLQAVDTEALSQMTVSRLSDRRSAEPETAAANAYYWSKFLKDGSYYIQYNICQEDPELPMETFAGQVWSDLDAQPVQRVILDLRNNGGGSDGVIWPLFEVLADSGAQLICLIGESTFSSGIINAVELQEMGAVLLGEETSGSVSHFGSVKSFSLPGSGLRGGMSSKYIDLNTLLDAGAGRQVIPLAPDVAVPQTLDDYLSGKDSCVEYLYAHPERLSQAEHPDAPLTRGRFLGQIHQAAEPLFEAGTASDGSWDDPPFTDLLGIEWFRHPLNWAHQSGVAKGNGDGTFSAARILTWQEAAVFLVRSAGALGLEPETVRTSPLPAALAAPGWAERELNQAWAWGLLPEDGDFTASPTRAQGLSMAEALLS</sequence>
<protein>
    <recommendedName>
        <fullName evidence="3">SLH domain-containing protein</fullName>
    </recommendedName>
</protein>
<evidence type="ECO:0000256" key="2">
    <source>
        <dbReference type="SAM" id="SignalP"/>
    </source>
</evidence>
<dbReference type="InterPro" id="IPR001119">
    <property type="entry name" value="SLH_dom"/>
</dbReference>
<accession>A0A7G9B430</accession>
<evidence type="ECO:0000256" key="1">
    <source>
        <dbReference type="ARBA" id="ARBA00022737"/>
    </source>
</evidence>
<keyword evidence="5" id="KW-1185">Reference proteome</keyword>
<dbReference type="InterPro" id="IPR029045">
    <property type="entry name" value="ClpP/crotonase-like_dom_sf"/>
</dbReference>
<dbReference type="PROSITE" id="PS51272">
    <property type="entry name" value="SLH"/>
    <property type="match status" value="1"/>
</dbReference>
<evidence type="ECO:0000313" key="5">
    <source>
        <dbReference type="Proteomes" id="UP000515960"/>
    </source>
</evidence>
<dbReference type="Gene3D" id="3.90.226.10">
    <property type="entry name" value="2-enoyl-CoA Hydratase, Chain A, domain 1"/>
    <property type="match status" value="2"/>
</dbReference>
<dbReference type="SUPFAM" id="SSF52096">
    <property type="entry name" value="ClpP/crotonase"/>
    <property type="match status" value="1"/>
</dbReference>
<dbReference type="Pfam" id="PF00395">
    <property type="entry name" value="SLH"/>
    <property type="match status" value="1"/>
</dbReference>
<dbReference type="KEGG" id="ohi:H8790_12865"/>
<feature type="signal peptide" evidence="2">
    <location>
        <begin position="1"/>
        <end position="27"/>
    </location>
</feature>
<gene>
    <name evidence="4" type="ORF">H8790_12865</name>
</gene>
<feature type="domain" description="SLH" evidence="3">
    <location>
        <begin position="455"/>
        <end position="518"/>
    </location>
</feature>
<name>A0A7G9B430_9FIRM</name>
<dbReference type="RefSeq" id="WP_187332912.1">
    <property type="nucleotide sequence ID" value="NZ_CP060490.1"/>
</dbReference>
<organism evidence="4 5">
    <name type="scientific">Oscillibacter hominis</name>
    <dbReference type="NCBI Taxonomy" id="2763056"/>
    <lineage>
        <taxon>Bacteria</taxon>
        <taxon>Bacillati</taxon>
        <taxon>Bacillota</taxon>
        <taxon>Clostridia</taxon>
        <taxon>Eubacteriales</taxon>
        <taxon>Oscillospiraceae</taxon>
        <taxon>Oscillibacter</taxon>
    </lineage>
</organism>